<sequence length="232" mass="26666">MNRNSATGNDEDATTRRVFLEVQIHGEEPHRFLQLEPHVNFKNVLKSIRRAGDLVWNGLLLRPMETPKSVGMPRGLANVVFLRLFTRGPVTFSQKEGGRDNTPQALPLFVVPEPAGKARWNGAPAEASQTHVFAGDHTATDVAGSDETRAPERSREVIGALEIRLRELRLELEEERGKREALEREFCRLKWERRQPLHRSTAEEIHRWQMEELRRQRGVTWRTQSPRVVTSN</sequence>
<comment type="caution">
    <text evidence="2">The sequence shown here is derived from an EMBL/GenBank/DDBJ whole genome shotgun (WGS) entry which is preliminary data.</text>
</comment>
<evidence type="ECO:0000256" key="1">
    <source>
        <dbReference type="SAM" id="Coils"/>
    </source>
</evidence>
<dbReference type="AlphaFoldDB" id="A0A2V2XE91"/>
<dbReference type="VEuPathDB" id="TriTrypDB:C3747_12g453"/>
<proteinExistence type="predicted"/>
<dbReference type="VEuPathDB" id="TriTrypDB:TcBrA4_0103920"/>
<dbReference type="EMBL" id="PRFC01000012">
    <property type="protein sequence ID" value="PWV18732.1"/>
    <property type="molecule type" value="Genomic_DNA"/>
</dbReference>
<dbReference type="VEuPathDB" id="TriTrypDB:Tc_MARK_2911"/>
<dbReference type="VEuPathDB" id="TriTrypDB:TcYC6_0052840"/>
<dbReference type="VEuPathDB" id="TriTrypDB:TcCLB.511721.20"/>
<dbReference type="SMR" id="A0A2V2XE91"/>
<organism evidence="2 3">
    <name type="scientific">Trypanosoma cruzi</name>
    <dbReference type="NCBI Taxonomy" id="5693"/>
    <lineage>
        <taxon>Eukaryota</taxon>
        <taxon>Discoba</taxon>
        <taxon>Euglenozoa</taxon>
        <taxon>Kinetoplastea</taxon>
        <taxon>Metakinetoplastina</taxon>
        <taxon>Trypanosomatida</taxon>
        <taxon>Trypanosomatidae</taxon>
        <taxon>Trypanosoma</taxon>
        <taxon>Schizotrypanum</taxon>
    </lineage>
</organism>
<evidence type="ECO:0000313" key="2">
    <source>
        <dbReference type="EMBL" id="PWV18732.1"/>
    </source>
</evidence>
<dbReference type="VEuPathDB" id="TriTrypDB:TcG_00220"/>
<name>A0A2V2XE91_TRYCR</name>
<reference evidence="2 3" key="1">
    <citation type="journal article" date="2018" name="Microb. Genom.">
        <title>Expanding an expanded genome: long-read sequencing of Trypanosoma cruzi.</title>
        <authorList>
            <person name="Berna L."/>
            <person name="Rodriguez M."/>
            <person name="Chiribao M.L."/>
            <person name="Parodi-Talice A."/>
            <person name="Pita S."/>
            <person name="Rijo G."/>
            <person name="Alvarez-Valin F."/>
            <person name="Robello C."/>
        </authorList>
    </citation>
    <scope>NUCLEOTIDE SEQUENCE [LARGE SCALE GENOMIC DNA]</scope>
    <source>
        <strain evidence="2 3">TCC</strain>
    </source>
</reference>
<dbReference type="VEuPathDB" id="TriTrypDB:TCSYLVIO_004163"/>
<protein>
    <submittedName>
        <fullName evidence="2">Uncharacterized protein</fullName>
    </submittedName>
</protein>
<feature type="coiled-coil region" evidence="1">
    <location>
        <begin position="158"/>
        <end position="185"/>
    </location>
</feature>
<gene>
    <name evidence="2" type="ORF">C3747_12g453</name>
</gene>
<evidence type="ECO:0000313" key="3">
    <source>
        <dbReference type="Proteomes" id="UP000246078"/>
    </source>
</evidence>
<dbReference type="Proteomes" id="UP000246078">
    <property type="component" value="Unassembled WGS sequence"/>
</dbReference>
<accession>A0A2V2XE91</accession>
<dbReference type="OrthoDB" id="245411at2759"/>
<keyword evidence="1" id="KW-0175">Coiled coil</keyword>
<dbReference type="VEuPathDB" id="TriTrypDB:TcCL_NonESM00985"/>
<dbReference type="VEuPathDB" id="TriTrypDB:BCY84_18358"/>